<name>A0A382VCW5_9ZZZZ</name>
<dbReference type="EMBL" id="UINC01151012">
    <property type="protein sequence ID" value="SVD44372.1"/>
    <property type="molecule type" value="Genomic_DNA"/>
</dbReference>
<keyword evidence="1" id="KW-0472">Membrane</keyword>
<proteinExistence type="predicted"/>
<dbReference type="AlphaFoldDB" id="A0A382VCW5"/>
<protein>
    <submittedName>
        <fullName evidence="2">Uncharacterized protein</fullName>
    </submittedName>
</protein>
<sequence length="112" mass="13170">MDVFKRYFFSFLIASVIIFVIAYHAEKYYEGQMPHNLTQETRDELIVKIPSGQGYETCLSLQKTKKLEYSFEAEEALEFNLHYHLEGETIFDQHPKMLQTYMGNFTPKEDAG</sequence>
<gene>
    <name evidence="2" type="ORF">METZ01_LOCUS397226</name>
</gene>
<evidence type="ECO:0000256" key="1">
    <source>
        <dbReference type="SAM" id="Phobius"/>
    </source>
</evidence>
<accession>A0A382VCW5</accession>
<reference evidence="2" key="1">
    <citation type="submission" date="2018-05" db="EMBL/GenBank/DDBJ databases">
        <authorList>
            <person name="Lanie J.A."/>
            <person name="Ng W.-L."/>
            <person name="Kazmierczak K.M."/>
            <person name="Andrzejewski T.M."/>
            <person name="Davidsen T.M."/>
            <person name="Wayne K.J."/>
            <person name="Tettelin H."/>
            <person name="Glass J.I."/>
            <person name="Rusch D."/>
            <person name="Podicherti R."/>
            <person name="Tsui H.-C.T."/>
            <person name="Winkler M.E."/>
        </authorList>
    </citation>
    <scope>NUCLEOTIDE SEQUENCE</scope>
</reference>
<evidence type="ECO:0000313" key="2">
    <source>
        <dbReference type="EMBL" id="SVD44372.1"/>
    </source>
</evidence>
<feature type="non-terminal residue" evidence="2">
    <location>
        <position position="112"/>
    </location>
</feature>
<keyword evidence="1" id="KW-0812">Transmembrane</keyword>
<keyword evidence="1" id="KW-1133">Transmembrane helix</keyword>
<organism evidence="2">
    <name type="scientific">marine metagenome</name>
    <dbReference type="NCBI Taxonomy" id="408172"/>
    <lineage>
        <taxon>unclassified sequences</taxon>
        <taxon>metagenomes</taxon>
        <taxon>ecological metagenomes</taxon>
    </lineage>
</organism>
<feature type="transmembrane region" description="Helical" evidence="1">
    <location>
        <begin position="6"/>
        <end position="25"/>
    </location>
</feature>